<sequence>MPLIVPKEVLLNSFKNVAQKGLMDKDYLVTKLQIMVTEGDLTQEDVQPIIEILYPSGNEQIDS</sequence>
<protein>
    <submittedName>
        <fullName evidence="1">Uncharacterized protein</fullName>
    </submittedName>
</protein>
<evidence type="ECO:0000313" key="1">
    <source>
        <dbReference type="EMBL" id="ANW97729.1"/>
    </source>
</evidence>
<organism evidence="1 2">
    <name type="scientific">Thermoclostridium stercorarium subsp. thermolacticum DSM 2910</name>
    <dbReference type="NCBI Taxonomy" id="1121336"/>
    <lineage>
        <taxon>Bacteria</taxon>
        <taxon>Bacillati</taxon>
        <taxon>Bacillota</taxon>
        <taxon>Clostridia</taxon>
        <taxon>Eubacteriales</taxon>
        <taxon>Oscillospiraceae</taxon>
        <taxon>Thermoclostridium</taxon>
    </lineage>
</organism>
<evidence type="ECO:0000313" key="2">
    <source>
        <dbReference type="Proteomes" id="UP000092971"/>
    </source>
</evidence>
<dbReference type="EMBL" id="CP014672">
    <property type="protein sequence ID" value="ANW97729.1"/>
    <property type="molecule type" value="Genomic_DNA"/>
</dbReference>
<reference evidence="1 2" key="1">
    <citation type="submission" date="2016-02" db="EMBL/GenBank/DDBJ databases">
        <title>Comparison of Clostridium stercorarium subspecies using comparative genomics and transcriptomics.</title>
        <authorList>
            <person name="Schellenberg J."/>
            <person name="Thallinger G."/>
            <person name="Levin D.B."/>
            <person name="Zhang X."/>
            <person name="Alvare G."/>
            <person name="Fristensky B."/>
            <person name="Sparling R."/>
        </authorList>
    </citation>
    <scope>NUCLEOTIDE SEQUENCE [LARGE SCALE GENOMIC DNA]</scope>
    <source>
        <strain evidence="1 2">DSM 2910</strain>
    </source>
</reference>
<accession>A0A1B1YAH6</accession>
<dbReference type="RefSeq" id="WP_065821272.1">
    <property type="nucleotide sequence ID" value="NZ_CP014672.1"/>
</dbReference>
<gene>
    <name evidence="1" type="ORF">CSTERTH_01120</name>
</gene>
<proteinExistence type="predicted"/>
<dbReference type="Proteomes" id="UP000092971">
    <property type="component" value="Chromosome"/>
</dbReference>
<name>A0A1B1YAH6_THEST</name>
<dbReference type="AlphaFoldDB" id="A0A1B1YAH6"/>